<dbReference type="PANTHER" id="PTHR10799">
    <property type="entry name" value="SNF2/RAD54 HELICASE FAMILY"/>
    <property type="match status" value="1"/>
</dbReference>
<name>A0A4S4FUR0_9MICO</name>
<dbReference type="OrthoDB" id="9760715at2"/>
<dbReference type="InterPro" id="IPR027417">
    <property type="entry name" value="P-loop_NTPase"/>
</dbReference>
<evidence type="ECO:0000259" key="5">
    <source>
        <dbReference type="PROSITE" id="PS51194"/>
    </source>
</evidence>
<dbReference type="SMART" id="SM00490">
    <property type="entry name" value="HELICc"/>
    <property type="match status" value="1"/>
</dbReference>
<dbReference type="InterPro" id="IPR038718">
    <property type="entry name" value="SNF2-like_sf"/>
</dbReference>
<dbReference type="InterPro" id="IPR049730">
    <property type="entry name" value="SNF2/RAD54-like_C"/>
</dbReference>
<evidence type="ECO:0000313" key="6">
    <source>
        <dbReference type="EMBL" id="THG33356.1"/>
    </source>
</evidence>
<organism evidence="6 7">
    <name type="scientific">Naasia lichenicola</name>
    <dbReference type="NCBI Taxonomy" id="2565933"/>
    <lineage>
        <taxon>Bacteria</taxon>
        <taxon>Bacillati</taxon>
        <taxon>Actinomycetota</taxon>
        <taxon>Actinomycetes</taxon>
        <taxon>Micrococcales</taxon>
        <taxon>Microbacteriaceae</taxon>
        <taxon>Naasia</taxon>
    </lineage>
</organism>
<keyword evidence="2" id="KW-0863">Zinc-finger</keyword>
<dbReference type="GO" id="GO:0004386">
    <property type="term" value="F:helicase activity"/>
    <property type="evidence" value="ECO:0007669"/>
    <property type="project" value="UniProtKB-KW"/>
</dbReference>
<keyword evidence="2" id="KW-0479">Metal-binding</keyword>
<evidence type="ECO:0000256" key="1">
    <source>
        <dbReference type="ARBA" id="ARBA00022801"/>
    </source>
</evidence>
<keyword evidence="6" id="KW-0067">ATP-binding</keyword>
<dbReference type="Pfam" id="PF00176">
    <property type="entry name" value="SNF2-rel_dom"/>
    <property type="match status" value="1"/>
</dbReference>
<keyword evidence="7" id="KW-1185">Reference proteome</keyword>
<feature type="domain" description="SWIM-type" evidence="3">
    <location>
        <begin position="61"/>
        <end position="95"/>
    </location>
</feature>
<gene>
    <name evidence="6" type="ORF">E6C64_03115</name>
</gene>
<keyword evidence="6" id="KW-0547">Nucleotide-binding</keyword>
<dbReference type="PROSITE" id="PS50966">
    <property type="entry name" value="ZF_SWIM"/>
    <property type="match status" value="1"/>
</dbReference>
<dbReference type="SMART" id="SM00487">
    <property type="entry name" value="DEXDc"/>
    <property type="match status" value="1"/>
</dbReference>
<protein>
    <submittedName>
        <fullName evidence="6">DEAD/DEAH box helicase</fullName>
    </submittedName>
</protein>
<dbReference type="InterPro" id="IPR000330">
    <property type="entry name" value="SNF2_N"/>
</dbReference>
<dbReference type="GO" id="GO:0005524">
    <property type="term" value="F:ATP binding"/>
    <property type="evidence" value="ECO:0007669"/>
    <property type="project" value="InterPro"/>
</dbReference>
<proteinExistence type="predicted"/>
<evidence type="ECO:0000259" key="4">
    <source>
        <dbReference type="PROSITE" id="PS51192"/>
    </source>
</evidence>
<evidence type="ECO:0000259" key="3">
    <source>
        <dbReference type="PROSITE" id="PS50966"/>
    </source>
</evidence>
<keyword evidence="1" id="KW-0378">Hydrolase</keyword>
<dbReference type="SUPFAM" id="SSF52540">
    <property type="entry name" value="P-loop containing nucleoside triphosphate hydrolases"/>
    <property type="match status" value="2"/>
</dbReference>
<dbReference type="InterPro" id="IPR001650">
    <property type="entry name" value="Helicase_C-like"/>
</dbReference>
<feature type="domain" description="Helicase C-terminal" evidence="5">
    <location>
        <begin position="962"/>
        <end position="1111"/>
    </location>
</feature>
<dbReference type="PROSITE" id="PS51194">
    <property type="entry name" value="HELICASE_CTER"/>
    <property type="match status" value="1"/>
</dbReference>
<keyword evidence="6" id="KW-0347">Helicase</keyword>
<reference evidence="6 7" key="1">
    <citation type="submission" date="2019-04" db="EMBL/GenBank/DDBJ databases">
        <authorList>
            <person name="Jiang L."/>
        </authorList>
    </citation>
    <scope>NUCLEOTIDE SEQUENCE [LARGE SCALE GENOMIC DNA]</scope>
    <source>
        <strain evidence="6 7">YIM 131853</strain>
    </source>
</reference>
<accession>A0A4S4FUR0</accession>
<comment type="caution">
    <text evidence="6">The sequence shown here is derived from an EMBL/GenBank/DDBJ whole genome shotgun (WGS) entry which is preliminary data.</text>
</comment>
<dbReference type="Pfam" id="PF00271">
    <property type="entry name" value="Helicase_C"/>
    <property type="match status" value="1"/>
</dbReference>
<dbReference type="PROSITE" id="PS51192">
    <property type="entry name" value="HELICASE_ATP_BIND_1"/>
    <property type="match status" value="1"/>
</dbReference>
<evidence type="ECO:0000256" key="2">
    <source>
        <dbReference type="PROSITE-ProRule" id="PRU00325"/>
    </source>
</evidence>
<dbReference type="Gene3D" id="3.40.50.10810">
    <property type="entry name" value="Tandem AAA-ATPase domain"/>
    <property type="match status" value="1"/>
</dbReference>
<sequence>MDFVFSQRDILALTSSAAFSAAVPYVARDAVDIQETGRIDETDYLVAEVSLPTGELRTVQLTVQSVYGRTNLEAGCTCTAPSACEHVAAVLLALAARTVRVQSADGVADLAPPTALAPAIVEAARHSSSAPAKPPPWERALAASLGTGRRDTESAALLVELHDDSGKGGWSTPRPRKTAYLAARPATRGTRGSWIRSAVTWSRLDDAPIHAEQLDVLREFVALYRASTDGQEYSRYTWSASPDWMPLDSLPSRGLWSLIDAVRSAGIPIVHSSKSQPLVRFDDRTATARFDMTLARGRLKVGAEVEIDGETVPGVVGFLGSPAVGVAWIDAGTASADLVIARTDVPIASAVRDVLGRPEPLSIAGAQIEQFENDYLPRLQRLAPVRSSDASYVPPPPARPSLALTIQHEGLQISLDWAWAYGTSRPLRDRAVESEIAAAVSWAIGFDLPLVVGPDAAGTATLEEPASGPPFPPRVLPGANAAVFMAEVLPRLREVPDLRIAENGDAIDYRLAAEQPVVSIRTDIDGIDVSADPGDEAGLGPRDWLDLDVSVTVEGEKVPFGALFAALSIGDPVFLLPSGTYFPITGPEFDRLRAVIDEAKTLNDRPLERLRVSRYQVDLWQELVELGIVEAQAAEWQAAVALLADSAMLEAVTPPPTFTAELREYQSSGLAWMHFLRTNGLGGVLADDMGLGKTVQALAMMALAHEEQGEAMAPFLVVAPTSVVGNWVSEAERFAPALRAVAITETGSRRRSTLAEATAGAQIVVTSYALFRIEFEEYRHLAWSGLLLDEAQLIKNHTSRGYRCARLLEVPFKLAITGTPLENNLLELWSLVSLTCPGLLGGATHFTQFYRQPIERDREQGKLATLQRRIAPFLLRRTKDQVAGDLPPKQEQVLELDLHAAHRRIYDVRLQRERQKVLGLAADSNENRFQIFRSLTMLRQLALDASLVDETAVGVPSAKLDMLLELLVEAAAEGHRVLVFSQFTRFLGKARDLAAEVGLSYAYLDGTTARRGEQIDRFRAGEASVFFVSLKAGGFGLNLTEADYVILLDPWWNPATEAQAIDRTHRIGQTKSVMVYRLVTRNTIEQKVMSLQASKAQLFADVLDAEDAEVSTLSADDLRALLD</sequence>
<dbReference type="AlphaFoldDB" id="A0A4S4FUR0"/>
<evidence type="ECO:0000313" key="7">
    <source>
        <dbReference type="Proteomes" id="UP000309133"/>
    </source>
</evidence>
<dbReference type="GO" id="GO:0016787">
    <property type="term" value="F:hydrolase activity"/>
    <property type="evidence" value="ECO:0007669"/>
    <property type="project" value="UniProtKB-KW"/>
</dbReference>
<dbReference type="Gene3D" id="3.40.50.300">
    <property type="entry name" value="P-loop containing nucleotide triphosphate hydrolases"/>
    <property type="match status" value="1"/>
</dbReference>
<dbReference type="InterPro" id="IPR014001">
    <property type="entry name" value="Helicase_ATP-bd"/>
</dbReference>
<dbReference type="InterPro" id="IPR007527">
    <property type="entry name" value="Znf_SWIM"/>
</dbReference>
<feature type="domain" description="Helicase ATP-binding" evidence="4">
    <location>
        <begin position="674"/>
        <end position="838"/>
    </location>
</feature>
<dbReference type="EMBL" id="SSSM01000001">
    <property type="protein sequence ID" value="THG33356.1"/>
    <property type="molecule type" value="Genomic_DNA"/>
</dbReference>
<dbReference type="RefSeq" id="WP_136426138.1">
    <property type="nucleotide sequence ID" value="NZ_SSSM01000001.1"/>
</dbReference>
<dbReference type="GO" id="GO:0008270">
    <property type="term" value="F:zinc ion binding"/>
    <property type="evidence" value="ECO:0007669"/>
    <property type="project" value="UniProtKB-KW"/>
</dbReference>
<dbReference type="CDD" id="cd18793">
    <property type="entry name" value="SF2_C_SNF"/>
    <property type="match status" value="1"/>
</dbReference>
<dbReference type="Proteomes" id="UP000309133">
    <property type="component" value="Unassembled WGS sequence"/>
</dbReference>
<keyword evidence="2" id="KW-0862">Zinc</keyword>